<dbReference type="Pfam" id="PF04082">
    <property type="entry name" value="Fungal_trans"/>
    <property type="match status" value="1"/>
</dbReference>
<dbReference type="InterPro" id="IPR001138">
    <property type="entry name" value="Zn2Cys6_DnaBD"/>
</dbReference>
<dbReference type="EMBL" id="MU005764">
    <property type="protein sequence ID" value="KAF2715072.1"/>
    <property type="molecule type" value="Genomic_DNA"/>
</dbReference>
<dbReference type="Proteomes" id="UP000799428">
    <property type="component" value="Unassembled WGS sequence"/>
</dbReference>
<evidence type="ECO:0000256" key="2">
    <source>
        <dbReference type="ARBA" id="ARBA00022833"/>
    </source>
</evidence>
<reference evidence="8" key="1">
    <citation type="journal article" date="2020" name="Stud. Mycol.">
        <title>101 Dothideomycetes genomes: a test case for predicting lifestyles and emergence of pathogens.</title>
        <authorList>
            <person name="Haridas S."/>
            <person name="Albert R."/>
            <person name="Binder M."/>
            <person name="Bloem J."/>
            <person name="Labutti K."/>
            <person name="Salamov A."/>
            <person name="Andreopoulos B."/>
            <person name="Baker S."/>
            <person name="Barry K."/>
            <person name="Bills G."/>
            <person name="Bluhm B."/>
            <person name="Cannon C."/>
            <person name="Castanera R."/>
            <person name="Culley D."/>
            <person name="Daum C."/>
            <person name="Ezra D."/>
            <person name="Gonzalez J."/>
            <person name="Henrissat B."/>
            <person name="Kuo A."/>
            <person name="Liang C."/>
            <person name="Lipzen A."/>
            <person name="Lutzoni F."/>
            <person name="Magnuson J."/>
            <person name="Mondo S."/>
            <person name="Nolan M."/>
            <person name="Ohm R."/>
            <person name="Pangilinan J."/>
            <person name="Park H.-J."/>
            <person name="Ramirez L."/>
            <person name="Alfaro M."/>
            <person name="Sun H."/>
            <person name="Tritt A."/>
            <person name="Yoshinaga Y."/>
            <person name="Zwiers L.-H."/>
            <person name="Turgeon B."/>
            <person name="Goodwin S."/>
            <person name="Spatafora J."/>
            <person name="Crous P."/>
            <person name="Grigoriev I."/>
        </authorList>
    </citation>
    <scope>NUCLEOTIDE SEQUENCE</scope>
    <source>
        <strain evidence="8">CBS 279.74</strain>
    </source>
</reference>
<dbReference type="GO" id="GO:0006351">
    <property type="term" value="P:DNA-templated transcription"/>
    <property type="evidence" value="ECO:0007669"/>
    <property type="project" value="InterPro"/>
</dbReference>
<dbReference type="InterPro" id="IPR007219">
    <property type="entry name" value="XnlR_reg_dom"/>
</dbReference>
<evidence type="ECO:0000256" key="6">
    <source>
        <dbReference type="ARBA" id="ARBA00023242"/>
    </source>
</evidence>
<accession>A0A6G1KRG9</accession>
<evidence type="ECO:0000259" key="7">
    <source>
        <dbReference type="PROSITE" id="PS50048"/>
    </source>
</evidence>
<name>A0A6G1KRG9_9PLEO</name>
<keyword evidence="1" id="KW-0479">Metal-binding</keyword>
<evidence type="ECO:0000313" key="9">
    <source>
        <dbReference type="Proteomes" id="UP000799428"/>
    </source>
</evidence>
<dbReference type="GO" id="GO:0005634">
    <property type="term" value="C:nucleus"/>
    <property type="evidence" value="ECO:0007669"/>
    <property type="project" value="TreeGrafter"/>
</dbReference>
<keyword evidence="5" id="KW-0804">Transcription</keyword>
<dbReference type="CDD" id="cd12148">
    <property type="entry name" value="fungal_TF_MHR"/>
    <property type="match status" value="1"/>
</dbReference>
<organism evidence="8 9">
    <name type="scientific">Pleomassaria siparia CBS 279.74</name>
    <dbReference type="NCBI Taxonomy" id="1314801"/>
    <lineage>
        <taxon>Eukaryota</taxon>
        <taxon>Fungi</taxon>
        <taxon>Dikarya</taxon>
        <taxon>Ascomycota</taxon>
        <taxon>Pezizomycotina</taxon>
        <taxon>Dothideomycetes</taxon>
        <taxon>Pleosporomycetidae</taxon>
        <taxon>Pleosporales</taxon>
        <taxon>Pleomassariaceae</taxon>
        <taxon>Pleomassaria</taxon>
    </lineage>
</organism>
<dbReference type="InterPro" id="IPR051430">
    <property type="entry name" value="Fungal_TF_Env_Response"/>
</dbReference>
<dbReference type="InterPro" id="IPR036864">
    <property type="entry name" value="Zn2-C6_fun-type_DNA-bd_sf"/>
</dbReference>
<feature type="domain" description="Zn(2)-C6 fungal-type" evidence="7">
    <location>
        <begin position="26"/>
        <end position="57"/>
    </location>
</feature>
<dbReference type="OrthoDB" id="4236860at2759"/>
<evidence type="ECO:0000256" key="5">
    <source>
        <dbReference type="ARBA" id="ARBA00023163"/>
    </source>
</evidence>
<keyword evidence="6" id="KW-0539">Nucleus</keyword>
<dbReference type="GO" id="GO:0001228">
    <property type="term" value="F:DNA-binding transcription activator activity, RNA polymerase II-specific"/>
    <property type="evidence" value="ECO:0007669"/>
    <property type="project" value="TreeGrafter"/>
</dbReference>
<gene>
    <name evidence="8" type="ORF">K504DRAFT_445979</name>
</gene>
<keyword evidence="2" id="KW-0862">Zinc</keyword>
<keyword evidence="9" id="KW-1185">Reference proteome</keyword>
<evidence type="ECO:0000256" key="1">
    <source>
        <dbReference type="ARBA" id="ARBA00022723"/>
    </source>
</evidence>
<evidence type="ECO:0000256" key="4">
    <source>
        <dbReference type="ARBA" id="ARBA00023125"/>
    </source>
</evidence>
<dbReference type="PANTHER" id="PTHR31944">
    <property type="entry name" value="HEME-RESPONSIVE ZINC FINGER TRANSCRIPTION FACTOR HAP1"/>
    <property type="match status" value="1"/>
</dbReference>
<evidence type="ECO:0000256" key="3">
    <source>
        <dbReference type="ARBA" id="ARBA00023015"/>
    </source>
</evidence>
<proteinExistence type="predicted"/>
<dbReference type="SMART" id="SM00066">
    <property type="entry name" value="GAL4"/>
    <property type="match status" value="1"/>
</dbReference>
<dbReference type="SUPFAM" id="SSF57701">
    <property type="entry name" value="Zn2/Cys6 DNA-binding domain"/>
    <property type="match status" value="1"/>
</dbReference>
<dbReference type="GO" id="GO:0000978">
    <property type="term" value="F:RNA polymerase II cis-regulatory region sequence-specific DNA binding"/>
    <property type="evidence" value="ECO:0007669"/>
    <property type="project" value="TreeGrafter"/>
</dbReference>
<keyword evidence="3" id="KW-0805">Transcription regulation</keyword>
<dbReference type="Gene3D" id="4.10.240.10">
    <property type="entry name" value="Zn(2)-C6 fungal-type DNA-binding domain"/>
    <property type="match status" value="1"/>
</dbReference>
<sequence>MTDDMSQTSELALSRKRKRKPRTVLSCNDCRRRKLKCDRELPCNRCINGGVAHTCVYGWSGSSLPLLGVSLVTASDEPQPQQAPLTSQLSRPLATVATETCHTRASSTNHVIQPKTSPVTTMLKDDKVEQLERRVASLEAHLLSFTATSENQPQVSKTLLQPSTSAHQSGRALTGLFKGRNQRTFFYGPTSPLTLVVHFPEIRPFMKDIYMSPHLEQLQNDIKKVEDRARSKEVTNRILSVPYLWSLLPDRITVDLLVKKYFETFETTYRIVHAPTFWLDYQTFWDSPPSCNSDMEALVLAILACTICTSTHDSTKYDPNGSIFRSKAIIWIKACEYWLKRQSNKYRTLATVQVRCLRILALMSTCMKTKEIYQETQAHMAFMKSSGMHREPSLLGCRCSVFEGEMRRRLWATSLELELQTSIDKGASSVLSSLEYDCAPPRNINDSELSADMQQLPASQPTRVFTDTSFLHCSLETAKLRTKLCAITNGLQYGPELPDIMRFEEEIQDGLETIPKWTDLRSFQAWTLLDLQLRQFLVIIHTPRALQTQLRVKPDHRYSMLTCLEQSTMLMDRHINLMDSGNYSLCCIRSDYYRAGLLTCFITYHAASASDNLIYRVAKSVFGDTMEKALRLHEERALRPGRGSHQHWYISAAYGFVSVKLDPPRIEVFKRQAVDRVARLLYKILSLQEPSAEYLANDVVLANSSTAAEVGTNSATNIDESSALPPEAFPNIGLRLDAGGMDFGNTSEWMLDDFWDFNDLPVVPFND</sequence>
<dbReference type="GO" id="GO:0008270">
    <property type="term" value="F:zinc ion binding"/>
    <property type="evidence" value="ECO:0007669"/>
    <property type="project" value="InterPro"/>
</dbReference>
<dbReference type="AlphaFoldDB" id="A0A6G1KRG9"/>
<dbReference type="PANTHER" id="PTHR31944:SF130">
    <property type="entry name" value="ZN(II)2CYS6 TRANSCRIPTION FACTO (EUROFUNG)"/>
    <property type="match status" value="1"/>
</dbReference>
<keyword evidence="4" id="KW-0238">DNA-binding</keyword>
<evidence type="ECO:0000313" key="8">
    <source>
        <dbReference type="EMBL" id="KAF2715072.1"/>
    </source>
</evidence>
<dbReference type="PROSITE" id="PS50048">
    <property type="entry name" value="ZN2_CY6_FUNGAL_2"/>
    <property type="match status" value="1"/>
</dbReference>
<dbReference type="CDD" id="cd00067">
    <property type="entry name" value="GAL4"/>
    <property type="match status" value="1"/>
</dbReference>
<dbReference type="Pfam" id="PF00172">
    <property type="entry name" value="Zn_clus"/>
    <property type="match status" value="1"/>
</dbReference>
<protein>
    <recommendedName>
        <fullName evidence="7">Zn(2)-C6 fungal-type domain-containing protein</fullName>
    </recommendedName>
</protein>
<dbReference type="PROSITE" id="PS00463">
    <property type="entry name" value="ZN2_CY6_FUNGAL_1"/>
    <property type="match status" value="1"/>
</dbReference>